<dbReference type="Gene3D" id="1.10.472.50">
    <property type="entry name" value="HD-domain/PDEase-like"/>
    <property type="match status" value="1"/>
</dbReference>
<dbReference type="Proteomes" id="UP000051048">
    <property type="component" value="Unassembled WGS sequence"/>
</dbReference>
<dbReference type="Gene3D" id="1.20.58.1910">
    <property type="match status" value="1"/>
</dbReference>
<feature type="domain" description="HD" evidence="1">
    <location>
        <begin position="23"/>
        <end position="126"/>
    </location>
</feature>
<reference evidence="2 3" key="1">
    <citation type="journal article" date="2015" name="Genome Announc.">
        <title>Expanding the biotechnology potential of lactobacilli through comparative genomics of 213 strains and associated genera.</title>
        <authorList>
            <person name="Sun Z."/>
            <person name="Harris H.M."/>
            <person name="McCann A."/>
            <person name="Guo C."/>
            <person name="Argimon S."/>
            <person name="Zhang W."/>
            <person name="Yang X."/>
            <person name="Jeffery I.B."/>
            <person name="Cooney J.C."/>
            <person name="Kagawa T.F."/>
            <person name="Liu W."/>
            <person name="Song Y."/>
            <person name="Salvetti E."/>
            <person name="Wrobel A."/>
            <person name="Rasinkangas P."/>
            <person name="Parkhill J."/>
            <person name="Rea M.C."/>
            <person name="O'Sullivan O."/>
            <person name="Ritari J."/>
            <person name="Douillard F.P."/>
            <person name="Paul Ross R."/>
            <person name="Yang R."/>
            <person name="Briner A.E."/>
            <person name="Felis G.E."/>
            <person name="de Vos W.M."/>
            <person name="Barrangou R."/>
            <person name="Klaenhammer T.R."/>
            <person name="Caufield P.W."/>
            <person name="Cui Y."/>
            <person name="Zhang H."/>
            <person name="O'Toole P.W."/>
        </authorList>
    </citation>
    <scope>NUCLEOTIDE SEQUENCE [LARGE SCALE GENOMIC DNA]</scope>
    <source>
        <strain evidence="2 3">DSM 15833</strain>
    </source>
</reference>
<dbReference type="PATRIC" id="fig|1423740.3.peg.72"/>
<dbReference type="PANTHER" id="PTHR33594">
    <property type="entry name" value="SUPERFAMILY HYDROLASE, PUTATIVE (AFU_ORTHOLOGUE AFUA_1G03035)-RELATED"/>
    <property type="match status" value="1"/>
</dbReference>
<protein>
    <submittedName>
        <fullName evidence="2">Metal-dependent phosphohydrolase</fullName>
    </submittedName>
</protein>
<dbReference type="GO" id="GO:0016787">
    <property type="term" value="F:hydrolase activity"/>
    <property type="evidence" value="ECO:0007669"/>
    <property type="project" value="UniProtKB-KW"/>
</dbReference>
<proteinExistence type="predicted"/>
<sequence length="215" mass="24545">MSNLTLIRDFARQKLGADKSGHAFDHLERVARTAKYLAQKEGADLFQVQAAAYLHDVIDEKIVANSKEALIEVRDFLRGLDLEATIVDDLLYTIDNMSFAKTLTDREVKLSLSGQIVQDADWLDAIGAIGITRAIYYGGRHGETIYDPKQPPRENLSYEDYRNLADETIINHFYEKLLKIKDQLNTSAAKDIATHRQNVMLDFLDEFKAEWRAEH</sequence>
<dbReference type="AlphaFoldDB" id="A0A0R1TPA6"/>
<dbReference type="PROSITE" id="PS51831">
    <property type="entry name" value="HD"/>
    <property type="match status" value="1"/>
</dbReference>
<accession>A0A0R1TPA6</accession>
<evidence type="ECO:0000313" key="2">
    <source>
        <dbReference type="EMBL" id="KRL80232.1"/>
    </source>
</evidence>
<name>A0A0R1TPA6_9LACO</name>
<gene>
    <name evidence="2" type="ORF">FC36_GL000068</name>
</gene>
<evidence type="ECO:0000259" key="1">
    <source>
        <dbReference type="PROSITE" id="PS51831"/>
    </source>
</evidence>
<dbReference type="InterPro" id="IPR003607">
    <property type="entry name" value="HD/PDEase_dom"/>
</dbReference>
<comment type="caution">
    <text evidence="2">The sequence shown here is derived from an EMBL/GenBank/DDBJ whole genome shotgun (WGS) entry which is preliminary data.</text>
</comment>
<dbReference type="CDD" id="cd00077">
    <property type="entry name" value="HDc"/>
    <property type="match status" value="1"/>
</dbReference>
<keyword evidence="2" id="KW-0378">Hydrolase</keyword>
<dbReference type="STRING" id="1423740.FC36_GL000068"/>
<dbReference type="OrthoDB" id="9797344at2"/>
<dbReference type="Pfam" id="PF01966">
    <property type="entry name" value="HD"/>
    <property type="match status" value="1"/>
</dbReference>
<dbReference type="RefSeq" id="WP_035187809.1">
    <property type="nucleotide sequence ID" value="NZ_AZFH01000067.1"/>
</dbReference>
<dbReference type="InterPro" id="IPR006674">
    <property type="entry name" value="HD_domain"/>
</dbReference>
<dbReference type="EMBL" id="AZFH01000067">
    <property type="protein sequence ID" value="KRL80232.1"/>
    <property type="molecule type" value="Genomic_DNA"/>
</dbReference>
<dbReference type="SUPFAM" id="SSF109604">
    <property type="entry name" value="HD-domain/PDEase-like"/>
    <property type="match status" value="1"/>
</dbReference>
<organism evidence="2 3">
    <name type="scientific">Ligilactobacillus equi DSM 15833 = JCM 10991</name>
    <dbReference type="NCBI Taxonomy" id="1423740"/>
    <lineage>
        <taxon>Bacteria</taxon>
        <taxon>Bacillati</taxon>
        <taxon>Bacillota</taxon>
        <taxon>Bacilli</taxon>
        <taxon>Lactobacillales</taxon>
        <taxon>Lactobacillaceae</taxon>
        <taxon>Ligilactobacillus</taxon>
    </lineage>
</organism>
<evidence type="ECO:0000313" key="3">
    <source>
        <dbReference type="Proteomes" id="UP000051048"/>
    </source>
</evidence>
<dbReference type="PANTHER" id="PTHR33594:SF1">
    <property type="entry name" value="HD_PDEASE DOMAIN-CONTAINING PROTEIN"/>
    <property type="match status" value="1"/>
</dbReference>
<dbReference type="SMART" id="SM00471">
    <property type="entry name" value="HDc"/>
    <property type="match status" value="1"/>
</dbReference>